<feature type="transmembrane region" description="Helical" evidence="1">
    <location>
        <begin position="172"/>
        <end position="193"/>
    </location>
</feature>
<gene>
    <name evidence="3" type="ORF">EII10_01210</name>
</gene>
<reference evidence="3 4" key="1">
    <citation type="submission" date="2018-11" db="EMBL/GenBank/DDBJ databases">
        <title>Genomes From Bacteria Associated with the Canine Oral Cavity: a Test Case for Automated Genome-Based Taxonomic Assignment.</title>
        <authorList>
            <person name="Coil D.A."/>
            <person name="Jospin G."/>
            <person name="Darling A.E."/>
            <person name="Wallis C."/>
            <person name="Davis I.J."/>
            <person name="Harris S."/>
            <person name="Eisen J.A."/>
            <person name="Holcombe L.J."/>
            <person name="O'Flynn C."/>
        </authorList>
    </citation>
    <scope>NUCLEOTIDE SEQUENCE [LARGE SCALE GENOMIC DNA]</scope>
    <source>
        <strain evidence="3 4">OH5050</strain>
    </source>
</reference>
<name>A0A3P1V976_9ACTO</name>
<feature type="transmembrane region" description="Helical" evidence="1">
    <location>
        <begin position="205"/>
        <end position="223"/>
    </location>
</feature>
<feature type="domain" description="Prepilin type IV endopeptidase peptidase" evidence="2">
    <location>
        <begin position="86"/>
        <end position="187"/>
    </location>
</feature>
<dbReference type="Proteomes" id="UP000271272">
    <property type="component" value="Unassembled WGS sequence"/>
</dbReference>
<dbReference type="RefSeq" id="WP_124932677.1">
    <property type="nucleotide sequence ID" value="NZ_RQZC01000001.1"/>
</dbReference>
<sequence length="224" mass="22720">MSSVVTLGLGALIAVICVVLAGGKGASWCRSYAQEIEDPRPRHTWLLGTAWQAGLALLASGLTIGWACSLNAPLEGLLAAPVAVALCQAGSVDAVCHRLPNVLLGVAAFPALMSSIVRLVQQPSASAVLTWLGAAALVLVVTTVLAFIGSGMGMGDVKLMGVAGLWLGSLSLLAPLGALMGGFLLAGPVALALMALKRIGRKDPMAFGPYLIAGILLSWALSIS</sequence>
<dbReference type="GO" id="GO:0016020">
    <property type="term" value="C:membrane"/>
    <property type="evidence" value="ECO:0007669"/>
    <property type="project" value="InterPro"/>
</dbReference>
<feature type="transmembrane region" description="Helical" evidence="1">
    <location>
        <begin position="101"/>
        <end position="120"/>
    </location>
</feature>
<dbReference type="GO" id="GO:0004190">
    <property type="term" value="F:aspartic-type endopeptidase activity"/>
    <property type="evidence" value="ECO:0007669"/>
    <property type="project" value="InterPro"/>
</dbReference>
<dbReference type="AlphaFoldDB" id="A0A3P1V976"/>
<evidence type="ECO:0000313" key="4">
    <source>
        <dbReference type="Proteomes" id="UP000271272"/>
    </source>
</evidence>
<dbReference type="Pfam" id="PF01478">
    <property type="entry name" value="Peptidase_A24"/>
    <property type="match status" value="1"/>
</dbReference>
<keyword evidence="4" id="KW-1185">Reference proteome</keyword>
<dbReference type="OrthoDB" id="3253718at2"/>
<dbReference type="InterPro" id="IPR000045">
    <property type="entry name" value="Prepilin_IV_endopep_pep"/>
</dbReference>
<dbReference type="EMBL" id="RQZC01000001">
    <property type="protein sequence ID" value="RRD30764.1"/>
    <property type="molecule type" value="Genomic_DNA"/>
</dbReference>
<feature type="transmembrane region" description="Helical" evidence="1">
    <location>
        <begin position="127"/>
        <end position="152"/>
    </location>
</feature>
<evidence type="ECO:0000313" key="3">
    <source>
        <dbReference type="EMBL" id="RRD30764.1"/>
    </source>
</evidence>
<keyword evidence="1" id="KW-1133">Transmembrane helix</keyword>
<keyword evidence="1" id="KW-0472">Membrane</keyword>
<feature type="transmembrane region" description="Helical" evidence="1">
    <location>
        <begin position="49"/>
        <end position="70"/>
    </location>
</feature>
<comment type="caution">
    <text evidence="3">The sequence shown here is derived from an EMBL/GenBank/DDBJ whole genome shotgun (WGS) entry which is preliminary data.</text>
</comment>
<evidence type="ECO:0000256" key="1">
    <source>
        <dbReference type="SAM" id="Phobius"/>
    </source>
</evidence>
<evidence type="ECO:0000259" key="2">
    <source>
        <dbReference type="Pfam" id="PF01478"/>
    </source>
</evidence>
<dbReference type="Gene3D" id="1.20.120.1220">
    <property type="match status" value="1"/>
</dbReference>
<accession>A0A3P1V976</accession>
<organism evidence="3 4">
    <name type="scientific">Actinomyces bowdenii</name>
    <dbReference type="NCBI Taxonomy" id="131109"/>
    <lineage>
        <taxon>Bacteria</taxon>
        <taxon>Bacillati</taxon>
        <taxon>Actinomycetota</taxon>
        <taxon>Actinomycetes</taxon>
        <taxon>Actinomycetales</taxon>
        <taxon>Actinomycetaceae</taxon>
        <taxon>Actinomyces</taxon>
    </lineage>
</organism>
<proteinExistence type="predicted"/>
<protein>
    <recommendedName>
        <fullName evidence="2">Prepilin type IV endopeptidase peptidase domain-containing protein</fullName>
    </recommendedName>
</protein>
<keyword evidence="1" id="KW-0812">Transmembrane</keyword>